<keyword evidence="1" id="KW-0378">Hydrolase</keyword>
<keyword evidence="2" id="KW-1185">Reference proteome</keyword>
<dbReference type="EMBL" id="CP068393">
    <property type="protein sequence ID" value="QUC67884.1"/>
    <property type="molecule type" value="Genomic_DNA"/>
</dbReference>
<protein>
    <submittedName>
        <fullName evidence="1">Peptide deformylase</fullName>
        <ecNumber evidence="1">3.5.1.88</ecNumber>
    </submittedName>
</protein>
<dbReference type="EC" id="3.5.1.88" evidence="1"/>
<proteinExistence type="predicted"/>
<sequence length="166" mass="18644">MAIRKIVTLGDDALRKHCKPQEKFDKRLATLLKDMADTMYKAEGVGLAAPQVGILRRIAVVDVTEDHSGLLEMVNPEIVEREGEQTGREGCLSVPGRQGVVTRPMKIKVRFQDKNGDSYELETEGFEARAICHELDHLDGTLYIDVMDRELTEEEIQGHIPEDGEQ</sequence>
<dbReference type="Proteomes" id="UP000682782">
    <property type="component" value="Chromosome"/>
</dbReference>
<organism evidence="1 2">
    <name type="scientific">Aristaeella hokkaidonensis</name>
    <dbReference type="NCBI Taxonomy" id="3046382"/>
    <lineage>
        <taxon>Bacteria</taxon>
        <taxon>Bacillati</taxon>
        <taxon>Bacillota</taxon>
        <taxon>Clostridia</taxon>
        <taxon>Eubacteriales</taxon>
        <taxon>Aristaeellaceae</taxon>
        <taxon>Aristaeella</taxon>
    </lineage>
</organism>
<reference evidence="1" key="1">
    <citation type="submission" date="2021-01" db="EMBL/GenBank/DDBJ databases">
        <title>Complete genome sequence of Clostridiales bacterium R-7.</title>
        <authorList>
            <person name="Mahoney-Kurpe S.C."/>
            <person name="Palevich N."/>
            <person name="Koike S."/>
            <person name="Moon C.D."/>
            <person name="Attwood G.T."/>
        </authorList>
    </citation>
    <scope>NUCLEOTIDE SEQUENCE</scope>
    <source>
        <strain evidence="1">R-7</strain>
    </source>
</reference>
<evidence type="ECO:0000313" key="2">
    <source>
        <dbReference type="Proteomes" id="UP000682782"/>
    </source>
</evidence>
<accession>A0AC61MXY3</accession>
<name>A0AC61MXY3_9FIRM</name>
<gene>
    <name evidence="1" type="primary">def</name>
    <name evidence="1" type="ORF">JYE49_04075</name>
</gene>
<evidence type="ECO:0000313" key="1">
    <source>
        <dbReference type="EMBL" id="QUC67884.1"/>
    </source>
</evidence>